<reference evidence="1" key="3">
    <citation type="submission" date="2021-05" db="UniProtKB">
        <authorList>
            <consortium name="EnsemblPlants"/>
        </authorList>
    </citation>
    <scope>IDENTIFICATION</scope>
    <source>
        <strain evidence="1">cv. B73</strain>
    </source>
</reference>
<sequence length="117" mass="11909">MAASSADPAQHHASSRPPLLLAVRHLPFPGVPRTRTFPVPGPDVLAPLARRLEELASAAAAHPLLKPLFAAHSHLSSFSQEASGGGAACHGAVVRGALLRGGARGLGGRDGGGQRHQ</sequence>
<dbReference type="EnsemblPlants" id="Zm00001eb401900_T001">
    <property type="protein sequence ID" value="Zm00001eb401900_P001"/>
    <property type="gene ID" value="Zm00001eb401900"/>
</dbReference>
<proteinExistence type="predicted"/>
<evidence type="ECO:0000313" key="1">
    <source>
        <dbReference type="EnsemblPlants" id="Zm00001eb401900_P001"/>
    </source>
</evidence>
<dbReference type="Proteomes" id="UP000007305">
    <property type="component" value="Chromosome 9"/>
</dbReference>
<accession>A0A804R719</accession>
<name>A0A804R719_MAIZE</name>
<protein>
    <submittedName>
        <fullName evidence="1">Uncharacterized protein</fullName>
    </submittedName>
</protein>
<reference evidence="2" key="1">
    <citation type="journal article" date="2009" name="Science">
        <title>The B73 maize genome: complexity, diversity, and dynamics.</title>
        <authorList>
            <person name="Schnable P.S."/>
            <person name="Ware D."/>
            <person name="Fulton R.S."/>
            <person name="Stein J.C."/>
            <person name="Wei F."/>
            <person name="Pasternak S."/>
            <person name="Liang C."/>
            <person name="Zhang J."/>
            <person name="Fulton L."/>
            <person name="Graves T.A."/>
            <person name="Minx P."/>
            <person name="Reily A.D."/>
            <person name="Courtney L."/>
            <person name="Kruchowski S.S."/>
            <person name="Tomlinson C."/>
            <person name="Strong C."/>
            <person name="Delehaunty K."/>
            <person name="Fronick C."/>
            <person name="Courtney B."/>
            <person name="Rock S.M."/>
            <person name="Belter E."/>
            <person name="Du F."/>
            <person name="Kim K."/>
            <person name="Abbott R.M."/>
            <person name="Cotton M."/>
            <person name="Levy A."/>
            <person name="Marchetto P."/>
            <person name="Ochoa K."/>
            <person name="Jackson S.M."/>
            <person name="Gillam B."/>
            <person name="Chen W."/>
            <person name="Yan L."/>
            <person name="Higginbotham J."/>
            <person name="Cardenas M."/>
            <person name="Waligorski J."/>
            <person name="Applebaum E."/>
            <person name="Phelps L."/>
            <person name="Falcone J."/>
            <person name="Kanchi K."/>
            <person name="Thane T."/>
            <person name="Scimone A."/>
            <person name="Thane N."/>
            <person name="Henke J."/>
            <person name="Wang T."/>
            <person name="Ruppert J."/>
            <person name="Shah N."/>
            <person name="Rotter K."/>
            <person name="Hodges J."/>
            <person name="Ingenthron E."/>
            <person name="Cordes M."/>
            <person name="Kohlberg S."/>
            <person name="Sgro J."/>
            <person name="Delgado B."/>
            <person name="Mead K."/>
            <person name="Chinwalla A."/>
            <person name="Leonard S."/>
            <person name="Crouse K."/>
            <person name="Collura K."/>
            <person name="Kudrna D."/>
            <person name="Currie J."/>
            <person name="He R."/>
            <person name="Angelova A."/>
            <person name="Rajasekar S."/>
            <person name="Mueller T."/>
            <person name="Lomeli R."/>
            <person name="Scara G."/>
            <person name="Ko A."/>
            <person name="Delaney K."/>
            <person name="Wissotski M."/>
            <person name="Lopez G."/>
            <person name="Campos D."/>
            <person name="Braidotti M."/>
            <person name="Ashley E."/>
            <person name="Golser W."/>
            <person name="Kim H."/>
            <person name="Lee S."/>
            <person name="Lin J."/>
            <person name="Dujmic Z."/>
            <person name="Kim W."/>
            <person name="Talag J."/>
            <person name="Zuccolo A."/>
            <person name="Fan C."/>
            <person name="Sebastian A."/>
            <person name="Kramer M."/>
            <person name="Spiegel L."/>
            <person name="Nascimento L."/>
            <person name="Zutavern T."/>
            <person name="Miller B."/>
            <person name="Ambroise C."/>
            <person name="Muller S."/>
            <person name="Spooner W."/>
            <person name="Narechania A."/>
            <person name="Ren L."/>
            <person name="Wei S."/>
            <person name="Kumari S."/>
            <person name="Faga B."/>
            <person name="Levy M.J."/>
            <person name="McMahan L."/>
            <person name="Van Buren P."/>
            <person name="Vaughn M.W."/>
            <person name="Ying K."/>
            <person name="Yeh C.-T."/>
            <person name="Emrich S.J."/>
            <person name="Jia Y."/>
            <person name="Kalyanaraman A."/>
            <person name="Hsia A.-P."/>
            <person name="Barbazuk W.B."/>
            <person name="Baucom R.S."/>
            <person name="Brutnell T.P."/>
            <person name="Carpita N.C."/>
            <person name="Chaparro C."/>
            <person name="Chia J.-M."/>
            <person name="Deragon J.-M."/>
            <person name="Estill J.C."/>
            <person name="Fu Y."/>
            <person name="Jeddeloh J.A."/>
            <person name="Han Y."/>
            <person name="Lee H."/>
            <person name="Li P."/>
            <person name="Lisch D.R."/>
            <person name="Liu S."/>
            <person name="Liu Z."/>
            <person name="Nagel D.H."/>
            <person name="McCann M.C."/>
            <person name="SanMiguel P."/>
            <person name="Myers A.M."/>
            <person name="Nettleton D."/>
            <person name="Nguyen J."/>
            <person name="Penning B.W."/>
            <person name="Ponnala L."/>
            <person name="Schneider K.L."/>
            <person name="Schwartz D.C."/>
            <person name="Sharma A."/>
            <person name="Soderlund C."/>
            <person name="Springer N.M."/>
            <person name="Sun Q."/>
            <person name="Wang H."/>
            <person name="Waterman M."/>
            <person name="Westerman R."/>
            <person name="Wolfgruber T.K."/>
            <person name="Yang L."/>
            <person name="Yu Y."/>
            <person name="Zhang L."/>
            <person name="Zhou S."/>
            <person name="Zhu Q."/>
            <person name="Bennetzen J.L."/>
            <person name="Dawe R.K."/>
            <person name="Jiang J."/>
            <person name="Jiang N."/>
            <person name="Presting G.G."/>
            <person name="Wessler S.R."/>
            <person name="Aluru S."/>
            <person name="Martienssen R.A."/>
            <person name="Clifton S.W."/>
            <person name="McCombie W.R."/>
            <person name="Wing R.A."/>
            <person name="Wilson R.K."/>
        </authorList>
    </citation>
    <scope>NUCLEOTIDE SEQUENCE [LARGE SCALE GENOMIC DNA]</scope>
    <source>
        <strain evidence="2">cv. B73</strain>
    </source>
</reference>
<gene>
    <name evidence="1" type="primary">LOC103639519</name>
</gene>
<dbReference type="AlphaFoldDB" id="A0A804R719"/>
<evidence type="ECO:0000313" key="2">
    <source>
        <dbReference type="Proteomes" id="UP000007305"/>
    </source>
</evidence>
<keyword evidence="2" id="KW-1185">Reference proteome</keyword>
<reference evidence="1" key="2">
    <citation type="submission" date="2019-07" db="EMBL/GenBank/DDBJ databases">
        <authorList>
            <person name="Seetharam A."/>
            <person name="Woodhouse M."/>
            <person name="Cannon E."/>
        </authorList>
    </citation>
    <scope>NUCLEOTIDE SEQUENCE [LARGE SCALE GENOMIC DNA]</scope>
    <source>
        <strain evidence="1">cv. B73</strain>
    </source>
</reference>
<dbReference type="Gramene" id="Zm00001eb401900_T001">
    <property type="protein sequence ID" value="Zm00001eb401900_P001"/>
    <property type="gene ID" value="Zm00001eb401900"/>
</dbReference>
<organism evidence="1 2">
    <name type="scientific">Zea mays</name>
    <name type="common">Maize</name>
    <dbReference type="NCBI Taxonomy" id="4577"/>
    <lineage>
        <taxon>Eukaryota</taxon>
        <taxon>Viridiplantae</taxon>
        <taxon>Streptophyta</taxon>
        <taxon>Embryophyta</taxon>
        <taxon>Tracheophyta</taxon>
        <taxon>Spermatophyta</taxon>
        <taxon>Magnoliopsida</taxon>
        <taxon>Liliopsida</taxon>
        <taxon>Poales</taxon>
        <taxon>Poaceae</taxon>
        <taxon>PACMAD clade</taxon>
        <taxon>Panicoideae</taxon>
        <taxon>Andropogonodae</taxon>
        <taxon>Andropogoneae</taxon>
        <taxon>Tripsacinae</taxon>
        <taxon>Zea</taxon>
    </lineage>
</organism>